<dbReference type="PATRIC" id="fig|1179773.3.peg.232"/>
<dbReference type="HOGENOM" id="CLU_1617827_0_0_11"/>
<dbReference type="OrthoDB" id="4254043at2"/>
<evidence type="ECO:0000256" key="1">
    <source>
        <dbReference type="SAM" id="SignalP"/>
    </source>
</evidence>
<name>K3W4A0_SACES</name>
<dbReference type="Proteomes" id="UP000006281">
    <property type="component" value="Chromosome"/>
</dbReference>
<accession>K3W4A0</accession>
<dbReference type="BioCyc" id="SESP1179773:BN6_RS01130-MONOMER"/>
<sequence>MIERLAHVRKLLTALRAGAVLVVATVALPLTTTVAGAQANEVRNQVVGHWDTTVRSPGKPPTRVLLEFRLDLRIEMLGQIGVGGEPVYVGTGSWRGTGPTALSFDVTHPLPAPDGTLLGNIRCHQEGTLSADRFSVSGEAFLDQPDGTTAGPFPVSMDGVRVRN</sequence>
<reference evidence="2 3" key="1">
    <citation type="journal article" date="2012" name="BMC Genomics">
        <title>Complete genome sequence of Saccharothrix espanaensis DSM 44229T and comparison to the other completely sequenced Pseudonocardiaceae.</title>
        <authorList>
            <person name="Strobel T."/>
            <person name="Al-Dilaimi A."/>
            <person name="Blom J."/>
            <person name="Gessner A."/>
            <person name="Kalinowski J."/>
            <person name="Luzhetska M."/>
            <person name="Puhler A."/>
            <person name="Szczepanowski R."/>
            <person name="Bechthold A."/>
            <person name="Ruckert C."/>
        </authorList>
    </citation>
    <scope>NUCLEOTIDE SEQUENCE [LARGE SCALE GENOMIC DNA]</scope>
    <source>
        <strain evidence="3">ATCC 51144 / DSM 44229 / JCM 9112 / NBRC 15066 / NRRL 15764</strain>
    </source>
</reference>
<evidence type="ECO:0000313" key="2">
    <source>
        <dbReference type="EMBL" id="CCH27562.1"/>
    </source>
</evidence>
<keyword evidence="1" id="KW-0732">Signal</keyword>
<evidence type="ECO:0000313" key="3">
    <source>
        <dbReference type="Proteomes" id="UP000006281"/>
    </source>
</evidence>
<keyword evidence="3" id="KW-1185">Reference proteome</keyword>
<dbReference type="AlphaFoldDB" id="K3W4A0"/>
<protein>
    <submittedName>
        <fullName evidence="2">Putative secreted protein</fullName>
    </submittedName>
</protein>
<dbReference type="RefSeq" id="WP_015097676.1">
    <property type="nucleotide sequence ID" value="NC_019673.1"/>
</dbReference>
<dbReference type="EMBL" id="HE804045">
    <property type="protein sequence ID" value="CCH27562.1"/>
    <property type="molecule type" value="Genomic_DNA"/>
</dbReference>
<dbReference type="KEGG" id="sesp:BN6_02290"/>
<proteinExistence type="predicted"/>
<gene>
    <name evidence="2" type="ordered locus">BN6_02290</name>
</gene>
<organism evidence="2 3">
    <name type="scientific">Saccharothrix espanaensis (strain ATCC 51144 / DSM 44229 / JCM 9112 / NBRC 15066 / NRRL 15764)</name>
    <dbReference type="NCBI Taxonomy" id="1179773"/>
    <lineage>
        <taxon>Bacteria</taxon>
        <taxon>Bacillati</taxon>
        <taxon>Actinomycetota</taxon>
        <taxon>Actinomycetes</taxon>
        <taxon>Pseudonocardiales</taxon>
        <taxon>Pseudonocardiaceae</taxon>
        <taxon>Saccharothrix</taxon>
    </lineage>
</organism>
<feature type="signal peptide" evidence="1">
    <location>
        <begin position="1"/>
        <end position="39"/>
    </location>
</feature>
<feature type="chain" id="PRO_5038638721" evidence="1">
    <location>
        <begin position="40"/>
        <end position="164"/>
    </location>
</feature>